<dbReference type="EC" id="1.1.1.44" evidence="7 10"/>
<feature type="binding site" description="in other chain" evidence="9">
    <location>
        <position position="196"/>
    </location>
    <ligand>
        <name>substrate</name>
        <note>ligand shared between dimeric partners</note>
    </ligand>
</feature>
<evidence type="ECO:0000256" key="10">
    <source>
        <dbReference type="RuleBase" id="RU000485"/>
    </source>
</evidence>
<comment type="caution">
    <text evidence="12">The sequence shown here is derived from an EMBL/GenBank/DDBJ whole genome shotgun (WGS) entry which is preliminary data.</text>
</comment>
<evidence type="ECO:0000256" key="8">
    <source>
        <dbReference type="PIRSR" id="PIRSR000109-1"/>
    </source>
</evidence>
<dbReference type="NCBIfam" id="NF006765">
    <property type="entry name" value="PRK09287.1"/>
    <property type="match status" value="1"/>
</dbReference>
<dbReference type="InterPro" id="IPR006115">
    <property type="entry name" value="6PGDH_NADP-bd"/>
</dbReference>
<dbReference type="EMBL" id="AWSU01000306">
    <property type="protein sequence ID" value="ERI74645.1"/>
    <property type="molecule type" value="Genomic_DNA"/>
</dbReference>
<evidence type="ECO:0000256" key="7">
    <source>
        <dbReference type="PIRNR" id="PIRNR000109"/>
    </source>
</evidence>
<dbReference type="NCBIfam" id="TIGR00873">
    <property type="entry name" value="gnd"/>
    <property type="match status" value="1"/>
</dbReference>
<organism evidence="12 13">
    <name type="scientific">[Clostridium] symbiosum ATCC 14940</name>
    <dbReference type="NCBI Taxonomy" id="411472"/>
    <lineage>
        <taxon>Bacteria</taxon>
        <taxon>Bacillati</taxon>
        <taxon>Bacillota</taxon>
        <taxon>Clostridia</taxon>
        <taxon>Lachnospirales</taxon>
        <taxon>Lachnospiraceae</taxon>
        <taxon>Otoolea</taxon>
    </lineage>
</organism>
<name>A0ABC9TTH5_CLOSY</name>
<dbReference type="SUPFAM" id="SSF51735">
    <property type="entry name" value="NAD(P)-binding Rossmann-fold domains"/>
    <property type="match status" value="1"/>
</dbReference>
<dbReference type="AlphaFoldDB" id="A0ABC9TTH5"/>
<feature type="binding site" description="in other chain" evidence="9">
    <location>
        <begin position="191"/>
        <end position="192"/>
    </location>
    <ligand>
        <name>substrate</name>
        <note>ligand shared between dimeric partners</note>
    </ligand>
</feature>
<feature type="binding site" description="in other chain" evidence="9">
    <location>
        <position position="265"/>
    </location>
    <ligand>
        <name>substrate</name>
        <note>ligand shared between dimeric partners</note>
    </ligand>
</feature>
<keyword evidence="6 7" id="KW-0570">Pentose shunt</keyword>
<feature type="binding site" evidence="9">
    <location>
        <position position="444"/>
    </location>
    <ligand>
        <name>substrate</name>
        <note>ligand shared between dimeric partners</note>
    </ligand>
</feature>
<feature type="active site" description="Proton acceptor" evidence="8">
    <location>
        <position position="188"/>
    </location>
</feature>
<dbReference type="PIRSF" id="PIRSF000109">
    <property type="entry name" value="6PGD"/>
    <property type="match status" value="1"/>
</dbReference>
<evidence type="ECO:0000256" key="3">
    <source>
        <dbReference type="ARBA" id="ARBA00022857"/>
    </source>
</evidence>
<comment type="catalytic activity">
    <reaction evidence="7 10">
        <text>6-phospho-D-gluconate + NADP(+) = D-ribulose 5-phosphate + CO2 + NADPH</text>
        <dbReference type="Rhea" id="RHEA:10116"/>
        <dbReference type="ChEBI" id="CHEBI:16526"/>
        <dbReference type="ChEBI" id="CHEBI:57783"/>
        <dbReference type="ChEBI" id="CHEBI:58121"/>
        <dbReference type="ChEBI" id="CHEBI:58349"/>
        <dbReference type="ChEBI" id="CHEBI:58759"/>
        <dbReference type="EC" id="1.1.1.44"/>
    </reaction>
</comment>
<dbReference type="InterPro" id="IPR006184">
    <property type="entry name" value="6PGdom_BS"/>
</dbReference>
<dbReference type="Gene3D" id="1.10.1040.10">
    <property type="entry name" value="N-(1-d-carboxylethyl)-l-norvaline Dehydrogenase, domain 2"/>
    <property type="match status" value="1"/>
</dbReference>
<dbReference type="InterPro" id="IPR036291">
    <property type="entry name" value="NAD(P)-bd_dom_sf"/>
</dbReference>
<dbReference type="GO" id="GO:0006098">
    <property type="term" value="P:pentose-phosphate shunt"/>
    <property type="evidence" value="ECO:0007669"/>
    <property type="project" value="UniProtKB-KW"/>
</dbReference>
<dbReference type="InterPro" id="IPR008927">
    <property type="entry name" value="6-PGluconate_DH-like_C_sf"/>
</dbReference>
<sequence>MRGEKMANEQKCNIGVIGLGVMGSSLAKNMINHGFCTALYSVSDQERKRFESGKNNYRIFGSIKEFISSLERPRKVFLMITAGKPVDMVIASLLPLLDRGDIIMDGGNSFYKDTAVRCSECAKLGILYMGIGISGGEKGALYGPSIMAGGSPQAWECVRAILEAIAARHQGKACCGYIAEGGAGHYVKMVHNGIEYAVLELIAETYQYMRFVKKMGAGEIRSVFEQWNEGPLNSYLIEISAKVLGKKEEDGGCLIDKILDVAEQKGTGKWTVAESVERGVYIPSIYEAQMARIFSTKKEERTYGAANLKYSSNEAPGLRTEEMEKALLLSMILAYSQGFELISKAAEEEKWNIDLAGLAAVWKDGCIIRSTLLGRIEQAEELSGKPLILSAAFSDIGTLEGSLRKMAAAAVLSGMPLPCIQASLQYYDYYRSDQMPVNFIQALRDYFGAHTYMRCDREGHFHTEWE</sequence>
<accession>A0ABC9TTH5</accession>
<protein>
    <recommendedName>
        <fullName evidence="7 10">6-phosphogluconate dehydrogenase, decarboxylating</fullName>
        <ecNumber evidence="7 10">1.1.1.44</ecNumber>
    </recommendedName>
</protein>
<evidence type="ECO:0000259" key="11">
    <source>
        <dbReference type="SMART" id="SM01350"/>
    </source>
</evidence>
<dbReference type="Gene3D" id="1.20.5.320">
    <property type="entry name" value="6-Phosphogluconate Dehydrogenase, domain 3"/>
    <property type="match status" value="1"/>
</dbReference>
<comment type="pathway">
    <text evidence="7 10">Carbohydrate degradation; pentose phosphate pathway; D-ribulose 5-phosphate from D-glucose 6-phosphate (oxidative stage): step 3/3.</text>
</comment>
<keyword evidence="4 7" id="KW-0560">Oxidoreductase</keyword>
<dbReference type="Gene3D" id="3.40.50.720">
    <property type="entry name" value="NAD(P)-binding Rossmann-like Domain"/>
    <property type="match status" value="1"/>
</dbReference>
<proteinExistence type="inferred from homology"/>
<gene>
    <name evidence="12" type="ORF">CLOSYM_03789</name>
</gene>
<evidence type="ECO:0000256" key="9">
    <source>
        <dbReference type="PIRSR" id="PIRSR000109-2"/>
    </source>
</evidence>
<feature type="domain" description="6-phosphogluconate dehydrogenase C-terminal" evidence="11">
    <location>
        <begin position="184"/>
        <end position="466"/>
    </location>
</feature>
<dbReference type="GO" id="GO:0019521">
    <property type="term" value="P:D-gluconate metabolic process"/>
    <property type="evidence" value="ECO:0007669"/>
    <property type="project" value="UniProtKB-KW"/>
</dbReference>
<keyword evidence="5 10" id="KW-0311">Gluconate utilization</keyword>
<evidence type="ECO:0000256" key="5">
    <source>
        <dbReference type="ARBA" id="ARBA00023064"/>
    </source>
</evidence>
<feature type="binding site" description="in other chain" evidence="9">
    <location>
        <begin position="134"/>
        <end position="136"/>
    </location>
    <ligand>
        <name>substrate</name>
        <note>ligand shared between dimeric partners</note>
    </ligand>
</feature>
<evidence type="ECO:0000256" key="1">
    <source>
        <dbReference type="ARBA" id="ARBA00008419"/>
    </source>
</evidence>
<dbReference type="Pfam" id="PF03446">
    <property type="entry name" value="NAD_binding_2"/>
    <property type="match status" value="1"/>
</dbReference>
<feature type="binding site" description="in other chain" evidence="9">
    <location>
        <position position="108"/>
    </location>
    <ligand>
        <name>substrate</name>
        <note>ligand shared between dimeric partners</note>
    </ligand>
</feature>
<dbReference type="PROSITE" id="PS00461">
    <property type="entry name" value="6PGD"/>
    <property type="match status" value="1"/>
</dbReference>
<keyword evidence="3 7" id="KW-0521">NADP</keyword>
<dbReference type="SMART" id="SM01350">
    <property type="entry name" value="6PGD"/>
    <property type="match status" value="1"/>
</dbReference>
<dbReference type="FunFam" id="1.10.1040.10:FF:000032">
    <property type="entry name" value="6-phosphogluconate dehydrogenase, decarboxylating"/>
    <property type="match status" value="1"/>
</dbReference>
<feature type="binding site" description="in other chain" evidence="9">
    <location>
        <position position="292"/>
    </location>
    <ligand>
        <name>substrate</name>
        <note>ligand shared between dimeric partners</note>
    </ligand>
</feature>
<feature type="active site" description="Proton donor" evidence="8">
    <location>
        <position position="195"/>
    </location>
</feature>
<dbReference type="Pfam" id="PF00393">
    <property type="entry name" value="6PGD"/>
    <property type="match status" value="1"/>
</dbReference>
<dbReference type="InterPro" id="IPR006114">
    <property type="entry name" value="6PGDH_C"/>
</dbReference>
<dbReference type="Proteomes" id="UP000016491">
    <property type="component" value="Unassembled WGS sequence"/>
</dbReference>
<dbReference type="InterPro" id="IPR006183">
    <property type="entry name" value="Pgluconate_DH"/>
</dbReference>
<dbReference type="GO" id="GO:0004616">
    <property type="term" value="F:phosphogluconate dehydrogenase (decarboxylating) activity"/>
    <property type="evidence" value="ECO:0007669"/>
    <property type="project" value="UniProtKB-EC"/>
</dbReference>
<dbReference type="PRINTS" id="PR00076">
    <property type="entry name" value="6PGDHDRGNASE"/>
</dbReference>
<comment type="function">
    <text evidence="7">Catalyzes the oxidative decarboxylation of 6-phosphogluconate to ribulose 5-phosphate and CO(2), with concomitant reduction of NADP to NADPH.</text>
</comment>
<evidence type="ECO:0000256" key="2">
    <source>
        <dbReference type="ARBA" id="ARBA00011738"/>
    </source>
</evidence>
<evidence type="ECO:0000313" key="13">
    <source>
        <dbReference type="Proteomes" id="UP000016491"/>
    </source>
</evidence>
<dbReference type="SUPFAM" id="SSF48179">
    <property type="entry name" value="6-phosphogluconate dehydrogenase C-terminal domain-like"/>
    <property type="match status" value="1"/>
</dbReference>
<evidence type="ECO:0000313" key="12">
    <source>
        <dbReference type="EMBL" id="ERI74645.1"/>
    </source>
</evidence>
<reference evidence="12 13" key="1">
    <citation type="submission" date="2013-07" db="EMBL/GenBank/DDBJ databases">
        <authorList>
            <person name="Weinstock G."/>
            <person name="Sodergren E."/>
            <person name="Wylie T."/>
            <person name="Fulton L."/>
            <person name="Fulton R."/>
            <person name="Fronick C."/>
            <person name="O'Laughlin M."/>
            <person name="Godfrey J."/>
            <person name="Miner T."/>
            <person name="Herter B."/>
            <person name="Appelbaum E."/>
            <person name="Cordes M."/>
            <person name="Lek S."/>
            <person name="Wollam A."/>
            <person name="Pepin K.H."/>
            <person name="Palsikar V.B."/>
            <person name="Mitreva M."/>
            <person name="Wilson R.K."/>
        </authorList>
    </citation>
    <scope>NUCLEOTIDE SEQUENCE [LARGE SCALE GENOMIC DNA]</scope>
    <source>
        <strain evidence="12 13">ATCC 14940</strain>
    </source>
</reference>
<comment type="subunit">
    <text evidence="2 7">Homodimer.</text>
</comment>
<dbReference type="InterPro" id="IPR013328">
    <property type="entry name" value="6PGD_dom2"/>
</dbReference>
<evidence type="ECO:0000256" key="4">
    <source>
        <dbReference type="ARBA" id="ARBA00023002"/>
    </source>
</evidence>
<comment type="similarity">
    <text evidence="1 7 10">Belongs to the 6-phosphogluconate dehydrogenase family.</text>
</comment>
<dbReference type="InterPro" id="IPR006113">
    <property type="entry name" value="6PGDH_Gnd/GntZ"/>
</dbReference>
<dbReference type="PANTHER" id="PTHR11811">
    <property type="entry name" value="6-PHOSPHOGLUCONATE DEHYDROGENASE"/>
    <property type="match status" value="1"/>
</dbReference>
<feature type="binding site" evidence="9">
    <location>
        <position position="450"/>
    </location>
    <ligand>
        <name>substrate</name>
        <note>ligand shared between dimeric partners</note>
    </ligand>
</feature>
<evidence type="ECO:0000256" key="6">
    <source>
        <dbReference type="ARBA" id="ARBA00023126"/>
    </source>
</evidence>